<organism evidence="2 3">
    <name type="scientific">Granulicatella balaenopterae</name>
    <dbReference type="NCBI Taxonomy" id="137733"/>
    <lineage>
        <taxon>Bacteria</taxon>
        <taxon>Bacillati</taxon>
        <taxon>Bacillota</taxon>
        <taxon>Bacilli</taxon>
        <taxon>Lactobacillales</taxon>
        <taxon>Carnobacteriaceae</taxon>
        <taxon>Granulicatella</taxon>
    </lineage>
</organism>
<dbReference type="SUPFAM" id="SSF140423">
    <property type="entry name" value="MW0975(SA0943)-like"/>
    <property type="match status" value="1"/>
</dbReference>
<accession>A0A1H9K0J8</accession>
<dbReference type="Pfam" id="PF10368">
    <property type="entry name" value="YkyA"/>
    <property type="match status" value="1"/>
</dbReference>
<dbReference type="PROSITE" id="PS51257">
    <property type="entry name" value="PROKAR_LIPOPROTEIN"/>
    <property type="match status" value="1"/>
</dbReference>
<dbReference type="RefSeq" id="WP_089746381.1">
    <property type="nucleotide sequence ID" value="NZ_FOGF01000011.1"/>
</dbReference>
<dbReference type="Proteomes" id="UP000198556">
    <property type="component" value="Unassembled WGS sequence"/>
</dbReference>
<keyword evidence="2" id="KW-0449">Lipoprotein</keyword>
<dbReference type="InterPro" id="IPR019454">
    <property type="entry name" value="Lipoprot_YkyA-like"/>
</dbReference>
<keyword evidence="1" id="KW-0732">Signal</keyword>
<name>A0A1H9K0J8_9LACT</name>
<dbReference type="STRING" id="137733.SAMN05421767_11127"/>
<proteinExistence type="predicted"/>
<evidence type="ECO:0000313" key="2">
    <source>
        <dbReference type="EMBL" id="SEQ92614.1"/>
    </source>
</evidence>
<evidence type="ECO:0000313" key="3">
    <source>
        <dbReference type="Proteomes" id="UP000198556"/>
    </source>
</evidence>
<dbReference type="AlphaFoldDB" id="A0A1H9K0J8"/>
<dbReference type="Gene3D" id="1.20.120.570">
    <property type="entry name" value="YkyA-like"/>
    <property type="match status" value="1"/>
</dbReference>
<feature type="chain" id="PRO_5039352720" evidence="1">
    <location>
        <begin position="20"/>
        <end position="210"/>
    </location>
</feature>
<dbReference type="OrthoDB" id="2156400at2"/>
<protein>
    <submittedName>
        <fullName evidence="2">Putative cell-wall binding lipoprotein</fullName>
    </submittedName>
</protein>
<feature type="signal peptide" evidence="1">
    <location>
        <begin position="1"/>
        <end position="19"/>
    </location>
</feature>
<dbReference type="EMBL" id="FOGF01000011">
    <property type="protein sequence ID" value="SEQ92614.1"/>
    <property type="molecule type" value="Genomic_DNA"/>
</dbReference>
<gene>
    <name evidence="2" type="ORF">SAMN05421767_11127</name>
</gene>
<evidence type="ECO:0000256" key="1">
    <source>
        <dbReference type="SAM" id="SignalP"/>
    </source>
</evidence>
<keyword evidence="3" id="KW-1185">Reference proteome</keyword>
<sequence length="210" mass="23805">MKKIKFILALMGCSLVLLACGKRAPKLSASLEAIQEILPKITVQLNAIQELETSLQTEWEQELTTNSDMSQYAEGNGKVFENIKNRQEIMAGFKKEVHLLEHENTTLIKNMDKDHPLAEIQIITNTLEQIIDASNEYIRLAEPQLQQETDFFKSLGTTSLNYDALNNKIIAINDAAMERQDCVEQINEQLMTIDKPIRIAKARLTSSQNE</sequence>
<dbReference type="InterPro" id="IPR036785">
    <property type="entry name" value="YkyA-like_sf"/>
</dbReference>
<reference evidence="2 3" key="1">
    <citation type="submission" date="2016-10" db="EMBL/GenBank/DDBJ databases">
        <authorList>
            <person name="de Groot N.N."/>
        </authorList>
    </citation>
    <scope>NUCLEOTIDE SEQUENCE [LARGE SCALE GENOMIC DNA]</scope>
    <source>
        <strain evidence="2 3">DSM 15827</strain>
    </source>
</reference>